<feature type="binding site" evidence="11">
    <location>
        <position position="462"/>
    </location>
    <ligand>
        <name>Zn(2+)</name>
        <dbReference type="ChEBI" id="CHEBI:29105"/>
        <note>catalytic</note>
    </ligand>
</feature>
<dbReference type="Gene3D" id="4.10.800.20">
    <property type="match status" value="1"/>
</dbReference>
<evidence type="ECO:0000256" key="1">
    <source>
        <dbReference type="ARBA" id="ARBA00004955"/>
    </source>
</evidence>
<keyword evidence="7" id="KW-0546">Nucleotide metabolism</keyword>
<evidence type="ECO:0000256" key="9">
    <source>
        <dbReference type="PIRSR" id="PIRSR606329-1"/>
    </source>
</evidence>
<reference evidence="13" key="1">
    <citation type="journal article" date="2020" name="bioRxiv">
        <title>Comparative genomics of Chlamydomonas.</title>
        <authorList>
            <person name="Craig R.J."/>
            <person name="Hasan A.R."/>
            <person name="Ness R.W."/>
            <person name="Keightley P.D."/>
        </authorList>
    </citation>
    <scope>NUCLEOTIDE SEQUENCE</scope>
    <source>
        <strain evidence="13">CCAP 11/70</strain>
    </source>
</reference>
<dbReference type="GO" id="GO:0032264">
    <property type="term" value="P:IMP salvage"/>
    <property type="evidence" value="ECO:0007669"/>
    <property type="project" value="UniProtKB-UniPathway"/>
</dbReference>
<sequence length="914" mass="100741">MSDTSKQALLILGGAAIGGAVAFGAALGFATYYNRRLDDLARAREQPVAEPSIHQSSSQRSLRSGRGPRPDVNQNFANGQMANGAYATPMASRSAPAYPAQPINGPQQPALPAVYTHVPAAMFSAENAPPSPRVAALRGIQPREVHHVHASSLDGHPPSISTARVGAHAPGDAQLVEGESPRAPGLPPGSGRRGQHGSALAEGRTLSGVPGGLSGGPGSGLPMRKVSPSTLAGATSSVAAAQDRAQKAALDLMIAATGGTGGLPAKLGGSGAGGAAGGGGDKASEGSGLTGFDDYSRVITPDAAMTDETEDVCAMIVECLELRKHWLFRPALSPEARRHEPEAAVPSDINPDPFVYVPLPASGHTFRMVEGVMAVFGPEDRAQTANLFPVPGTASEFFTDMHRILRYAASGPVKSFCHHRLMLLEQKFNLHVMLNSDKEFRAQKAAPHRDFYNVRKVDTHIHHSACMHQKHLLRFIKSKLRKEPDEVVIFRDGKYLTLREVFESLKLTGYDLNVDTLDMHADKNTFHRFDKFNLKYNPCGQSRLREIFIKQDNLIHGRFLAELTKEVFEDLESSKYQHAEMRISVYGRKAMEWDILAAWVVGFQLHSDNNVWLIQIPRLYNVYKETGVIENFQQMLDNVFEPLFEVTADPASHPQLHVMLAHVVGFDMVDDESKPERRPTKHTEPPQRWSSKHNCAYSYYAYYIYANLYALNKFREARGLNTFTFRPHAGEAGDIDHLVASFMLCENIAHGINLRKSPCLQYLYYLAQIGLCMSPLSNNSLFLDYHRNPFPLFFARGLSVSLSTDDPVMIHLTKEPLVEEYSVAAQVFKMSSADLCEIARNGVLHSGFPHACKKHWVAEDYWRPGPEGNDIHKTNVPNLRLRFRHETYCDEMRLVLHGAVCHQTRKAATAKLGE</sequence>
<accession>A0A836C181</accession>
<evidence type="ECO:0000256" key="2">
    <source>
        <dbReference type="ARBA" id="ARBA00006676"/>
    </source>
</evidence>
<dbReference type="PROSITE" id="PS00485">
    <property type="entry name" value="A_DEAMINASE"/>
    <property type="match status" value="1"/>
</dbReference>
<dbReference type="Proteomes" id="UP000612055">
    <property type="component" value="Unassembled WGS sequence"/>
</dbReference>
<evidence type="ECO:0000313" key="14">
    <source>
        <dbReference type="Proteomes" id="UP000612055"/>
    </source>
</evidence>
<evidence type="ECO:0000256" key="11">
    <source>
        <dbReference type="PIRSR" id="PIRSR606329-3"/>
    </source>
</evidence>
<dbReference type="CDD" id="cd01319">
    <property type="entry name" value="AMPD"/>
    <property type="match status" value="1"/>
</dbReference>
<feature type="binding site" evidence="10">
    <location>
        <begin position="531"/>
        <end position="536"/>
    </location>
    <ligand>
        <name>substrate</name>
    </ligand>
</feature>
<feature type="region of interest" description="Disordered" evidence="12">
    <location>
        <begin position="147"/>
        <end position="228"/>
    </location>
</feature>
<dbReference type="UniPathway" id="UPA00591">
    <property type="reaction ID" value="UER00663"/>
</dbReference>
<keyword evidence="14" id="KW-1185">Reference proteome</keyword>
<dbReference type="InterPro" id="IPR006329">
    <property type="entry name" value="AMPD"/>
</dbReference>
<feature type="binding site" evidence="10">
    <location>
        <position position="462"/>
    </location>
    <ligand>
        <name>substrate</name>
    </ligand>
</feature>
<dbReference type="OrthoDB" id="1723809at2759"/>
<keyword evidence="6 11" id="KW-0862">Zinc</keyword>
<comment type="caution">
    <text evidence="13">The sequence shown here is derived from an EMBL/GenBank/DDBJ whole genome shotgun (WGS) entry which is preliminary data.</text>
</comment>
<dbReference type="Pfam" id="PF19326">
    <property type="entry name" value="AMP_deaminase"/>
    <property type="match status" value="1"/>
</dbReference>
<dbReference type="FunFam" id="3.20.20.140:FF:000035">
    <property type="entry name" value="Probable amp deaminase"/>
    <property type="match status" value="1"/>
</dbReference>
<comment type="catalytic activity">
    <reaction evidence="8">
        <text>AMP + H2O + H(+) = IMP + NH4(+)</text>
        <dbReference type="Rhea" id="RHEA:14777"/>
        <dbReference type="ChEBI" id="CHEBI:15377"/>
        <dbReference type="ChEBI" id="CHEBI:15378"/>
        <dbReference type="ChEBI" id="CHEBI:28938"/>
        <dbReference type="ChEBI" id="CHEBI:58053"/>
        <dbReference type="ChEBI" id="CHEBI:456215"/>
        <dbReference type="EC" id="3.5.4.6"/>
    </reaction>
</comment>
<dbReference type="InterPro" id="IPR032466">
    <property type="entry name" value="Metal_Hydrolase"/>
</dbReference>
<feature type="region of interest" description="Disordered" evidence="12">
    <location>
        <begin position="44"/>
        <end position="77"/>
    </location>
</feature>
<evidence type="ECO:0000256" key="7">
    <source>
        <dbReference type="ARBA" id="ARBA00023080"/>
    </source>
</evidence>
<dbReference type="PANTHER" id="PTHR11359:SF0">
    <property type="entry name" value="AMP DEAMINASE"/>
    <property type="match status" value="1"/>
</dbReference>
<dbReference type="EC" id="3.5.4.6" evidence="3"/>
<evidence type="ECO:0000256" key="10">
    <source>
        <dbReference type="PIRSR" id="PIRSR606329-2"/>
    </source>
</evidence>
<proteinExistence type="inferred from homology"/>
<protein>
    <recommendedName>
        <fullName evidence="3">AMP deaminase</fullName>
        <ecNumber evidence="3">3.5.4.6</ecNumber>
    </recommendedName>
</protein>
<evidence type="ECO:0000256" key="6">
    <source>
        <dbReference type="ARBA" id="ARBA00022833"/>
    </source>
</evidence>
<evidence type="ECO:0000256" key="8">
    <source>
        <dbReference type="ARBA" id="ARBA00051746"/>
    </source>
</evidence>
<dbReference type="GO" id="GO:0046033">
    <property type="term" value="P:AMP metabolic process"/>
    <property type="evidence" value="ECO:0007669"/>
    <property type="project" value="TreeGrafter"/>
</dbReference>
<feature type="binding site" evidence="11">
    <location>
        <position position="805"/>
    </location>
    <ligand>
        <name>Zn(2+)</name>
        <dbReference type="ChEBI" id="CHEBI:29105"/>
        <note>catalytic</note>
    </ligand>
</feature>
<evidence type="ECO:0000256" key="5">
    <source>
        <dbReference type="ARBA" id="ARBA00022801"/>
    </source>
</evidence>
<dbReference type="Gene3D" id="3.20.20.140">
    <property type="entry name" value="Metal-dependent hydrolases"/>
    <property type="match status" value="1"/>
</dbReference>
<feature type="compositionally biased region" description="Gly residues" evidence="12">
    <location>
        <begin position="209"/>
        <end position="219"/>
    </location>
</feature>
<comment type="similarity">
    <text evidence="2">Belongs to the metallo-dependent hydrolases superfamily. Adenosine and AMP deaminases family.</text>
</comment>
<dbReference type="GO" id="GO:0046872">
    <property type="term" value="F:metal ion binding"/>
    <property type="evidence" value="ECO:0007669"/>
    <property type="project" value="UniProtKB-KW"/>
</dbReference>
<gene>
    <name evidence="13" type="ORF">HYH03_005466</name>
</gene>
<evidence type="ECO:0000313" key="13">
    <source>
        <dbReference type="EMBL" id="KAG2496646.1"/>
    </source>
</evidence>
<keyword evidence="5" id="KW-0378">Hydrolase</keyword>
<dbReference type="EMBL" id="JAEHOE010000018">
    <property type="protein sequence ID" value="KAG2496646.1"/>
    <property type="molecule type" value="Genomic_DNA"/>
</dbReference>
<keyword evidence="4 11" id="KW-0479">Metal-binding</keyword>
<dbReference type="PANTHER" id="PTHR11359">
    <property type="entry name" value="AMP DEAMINASE"/>
    <property type="match status" value="1"/>
</dbReference>
<feature type="compositionally biased region" description="Low complexity" evidence="12">
    <location>
        <begin position="55"/>
        <end position="67"/>
    </location>
</feature>
<dbReference type="FunFam" id="4.10.800.20:FF:000001">
    <property type="entry name" value="AMP deaminase"/>
    <property type="match status" value="1"/>
</dbReference>
<evidence type="ECO:0000256" key="4">
    <source>
        <dbReference type="ARBA" id="ARBA00022723"/>
    </source>
</evidence>
<comment type="pathway">
    <text evidence="1">Purine metabolism; IMP biosynthesis via salvage pathway; IMP from AMP: step 1/1.</text>
</comment>
<dbReference type="NCBIfam" id="TIGR01429">
    <property type="entry name" value="AMP_deaminase"/>
    <property type="match status" value="1"/>
</dbReference>
<evidence type="ECO:0000256" key="12">
    <source>
        <dbReference type="SAM" id="MobiDB-lite"/>
    </source>
</evidence>
<feature type="binding site" evidence="11">
    <location>
        <position position="460"/>
    </location>
    <ligand>
        <name>Zn(2+)</name>
        <dbReference type="ChEBI" id="CHEBI:29105"/>
        <note>catalytic</note>
    </ligand>
</feature>
<dbReference type="GO" id="GO:0003876">
    <property type="term" value="F:AMP deaminase activity"/>
    <property type="evidence" value="ECO:0007669"/>
    <property type="project" value="UniProtKB-EC"/>
</dbReference>
<feature type="binding site" evidence="11">
    <location>
        <position position="728"/>
    </location>
    <ligand>
        <name>Zn(2+)</name>
        <dbReference type="ChEBI" id="CHEBI:29105"/>
        <note>catalytic</note>
    </ligand>
</feature>
<feature type="binding site" evidence="10">
    <location>
        <position position="731"/>
    </location>
    <ligand>
        <name>substrate</name>
    </ligand>
</feature>
<dbReference type="AlphaFoldDB" id="A0A836C181"/>
<dbReference type="InterPro" id="IPR006650">
    <property type="entry name" value="A/AMP_deam_AS"/>
</dbReference>
<dbReference type="GO" id="GO:0005829">
    <property type="term" value="C:cytosol"/>
    <property type="evidence" value="ECO:0007669"/>
    <property type="project" value="TreeGrafter"/>
</dbReference>
<organism evidence="13 14">
    <name type="scientific">Edaphochlamys debaryana</name>
    <dbReference type="NCBI Taxonomy" id="47281"/>
    <lineage>
        <taxon>Eukaryota</taxon>
        <taxon>Viridiplantae</taxon>
        <taxon>Chlorophyta</taxon>
        <taxon>core chlorophytes</taxon>
        <taxon>Chlorophyceae</taxon>
        <taxon>CS clade</taxon>
        <taxon>Chlamydomonadales</taxon>
        <taxon>Chlamydomonadales incertae sedis</taxon>
        <taxon>Edaphochlamys</taxon>
    </lineage>
</organism>
<comment type="cofactor">
    <cofactor evidence="11">
        <name>Zn(2+)</name>
        <dbReference type="ChEBI" id="CHEBI:29105"/>
    </cofactor>
    <text evidence="11">Binds 1 zinc ion per subunit.</text>
</comment>
<name>A0A836C181_9CHLO</name>
<evidence type="ECO:0000256" key="3">
    <source>
        <dbReference type="ARBA" id="ARBA00012775"/>
    </source>
</evidence>
<dbReference type="SUPFAM" id="SSF51556">
    <property type="entry name" value="Metallo-dependent hydrolases"/>
    <property type="match status" value="1"/>
</dbReference>
<feature type="active site" description="Proton acceptor" evidence="9">
    <location>
        <position position="750"/>
    </location>
</feature>